<dbReference type="AlphaFoldDB" id="A0A4R5U284"/>
<dbReference type="GO" id="GO:0003700">
    <property type="term" value="F:DNA-binding transcription factor activity"/>
    <property type="evidence" value="ECO:0007669"/>
    <property type="project" value="InterPro"/>
</dbReference>
<dbReference type="Proteomes" id="UP000295411">
    <property type="component" value="Unassembled WGS sequence"/>
</dbReference>
<gene>
    <name evidence="7" type="ORF">E2F48_00820</name>
</gene>
<evidence type="ECO:0000313" key="8">
    <source>
        <dbReference type="Proteomes" id="UP000295411"/>
    </source>
</evidence>
<comment type="similarity">
    <text evidence="1">Belongs to the LysR transcriptional regulatory family.</text>
</comment>
<evidence type="ECO:0000256" key="2">
    <source>
        <dbReference type="ARBA" id="ARBA00023015"/>
    </source>
</evidence>
<dbReference type="Pfam" id="PF03466">
    <property type="entry name" value="LysR_substrate"/>
    <property type="match status" value="1"/>
</dbReference>
<evidence type="ECO:0000256" key="4">
    <source>
        <dbReference type="ARBA" id="ARBA00023163"/>
    </source>
</evidence>
<comment type="caution">
    <text evidence="7">The sequence shown here is derived from an EMBL/GenBank/DDBJ whole genome shotgun (WGS) entry which is preliminary data.</text>
</comment>
<keyword evidence="3" id="KW-0238">DNA-binding</keyword>
<feature type="compositionally biased region" description="Low complexity" evidence="5">
    <location>
        <begin position="311"/>
        <end position="321"/>
    </location>
</feature>
<dbReference type="Gene3D" id="3.40.190.290">
    <property type="match status" value="1"/>
</dbReference>
<organism evidence="7 8">
    <name type="scientific">Arthrobacter crusticola</name>
    <dbReference type="NCBI Taxonomy" id="2547960"/>
    <lineage>
        <taxon>Bacteria</taxon>
        <taxon>Bacillati</taxon>
        <taxon>Actinomycetota</taxon>
        <taxon>Actinomycetes</taxon>
        <taxon>Micrococcales</taxon>
        <taxon>Micrococcaceae</taxon>
        <taxon>Arthrobacter</taxon>
    </lineage>
</organism>
<dbReference type="Gene3D" id="1.10.10.10">
    <property type="entry name" value="Winged helix-like DNA-binding domain superfamily/Winged helix DNA-binding domain"/>
    <property type="match status" value="1"/>
</dbReference>
<dbReference type="Pfam" id="PF00126">
    <property type="entry name" value="HTH_1"/>
    <property type="match status" value="1"/>
</dbReference>
<evidence type="ECO:0000313" key="7">
    <source>
        <dbReference type="EMBL" id="TDK27715.1"/>
    </source>
</evidence>
<dbReference type="InterPro" id="IPR036390">
    <property type="entry name" value="WH_DNA-bd_sf"/>
</dbReference>
<dbReference type="GO" id="GO:0003677">
    <property type="term" value="F:DNA binding"/>
    <property type="evidence" value="ECO:0007669"/>
    <property type="project" value="UniProtKB-KW"/>
</dbReference>
<dbReference type="OrthoDB" id="3673085at2"/>
<accession>A0A4R5U284</accession>
<evidence type="ECO:0000256" key="1">
    <source>
        <dbReference type="ARBA" id="ARBA00009437"/>
    </source>
</evidence>
<sequence length="321" mass="34878">MLDVRRLRLLRELKIRGTLSEVASALRYSPSSVSQQLALLEKEVGVELLRKSGRGVTLTPQAEVLVVHTAELLEILERAEADLAASLTTVTGTVRVAVFQSAALALMPDALTIMTKEYPEVRIEMVQREPETALYETFARDFDLVIAEQYPGHAAPRHPELDQIALTTDAIRLAVPPDPLNHLRISTVAGAADAAWVMEPRGAASRHWAEQACRRAGFEPDVRYETADLQAQIRLIESGNAVALMPDLVWTGRQTTVKLYDLPDNPRRSVFTSARRASTNRPALLACREVLARSAAMVAAGPEDHAGPGTGAAAGDPAGRQ</sequence>
<evidence type="ECO:0000256" key="5">
    <source>
        <dbReference type="SAM" id="MobiDB-lite"/>
    </source>
</evidence>
<feature type="region of interest" description="Disordered" evidence="5">
    <location>
        <begin position="301"/>
        <end position="321"/>
    </location>
</feature>
<dbReference type="PROSITE" id="PS50931">
    <property type="entry name" value="HTH_LYSR"/>
    <property type="match status" value="1"/>
</dbReference>
<dbReference type="RefSeq" id="WP_133402144.1">
    <property type="nucleotide sequence ID" value="NZ_SMTK01000001.1"/>
</dbReference>
<dbReference type="GO" id="GO:0032993">
    <property type="term" value="C:protein-DNA complex"/>
    <property type="evidence" value="ECO:0007669"/>
    <property type="project" value="TreeGrafter"/>
</dbReference>
<proteinExistence type="inferred from homology"/>
<dbReference type="EMBL" id="SMTK01000001">
    <property type="protein sequence ID" value="TDK27715.1"/>
    <property type="molecule type" value="Genomic_DNA"/>
</dbReference>
<dbReference type="PANTHER" id="PTHR30346">
    <property type="entry name" value="TRANSCRIPTIONAL DUAL REGULATOR HCAR-RELATED"/>
    <property type="match status" value="1"/>
</dbReference>
<name>A0A4R5U284_9MICC</name>
<evidence type="ECO:0000259" key="6">
    <source>
        <dbReference type="PROSITE" id="PS50931"/>
    </source>
</evidence>
<evidence type="ECO:0000256" key="3">
    <source>
        <dbReference type="ARBA" id="ARBA00023125"/>
    </source>
</evidence>
<keyword evidence="8" id="KW-1185">Reference proteome</keyword>
<keyword evidence="2" id="KW-0805">Transcription regulation</keyword>
<dbReference type="SUPFAM" id="SSF46785">
    <property type="entry name" value="Winged helix' DNA-binding domain"/>
    <property type="match status" value="1"/>
</dbReference>
<dbReference type="InterPro" id="IPR000847">
    <property type="entry name" value="LysR_HTH_N"/>
</dbReference>
<dbReference type="InterPro" id="IPR005119">
    <property type="entry name" value="LysR_subst-bd"/>
</dbReference>
<protein>
    <submittedName>
        <fullName evidence="7">LysR family transcriptional regulator</fullName>
    </submittedName>
</protein>
<dbReference type="SUPFAM" id="SSF53850">
    <property type="entry name" value="Periplasmic binding protein-like II"/>
    <property type="match status" value="1"/>
</dbReference>
<feature type="domain" description="HTH lysR-type" evidence="6">
    <location>
        <begin position="2"/>
        <end position="59"/>
    </location>
</feature>
<keyword evidence="4" id="KW-0804">Transcription</keyword>
<dbReference type="InterPro" id="IPR036388">
    <property type="entry name" value="WH-like_DNA-bd_sf"/>
</dbReference>
<dbReference type="PANTHER" id="PTHR30346:SF29">
    <property type="entry name" value="LYSR SUBSTRATE-BINDING"/>
    <property type="match status" value="1"/>
</dbReference>
<reference evidence="7 8" key="1">
    <citation type="submission" date="2019-03" db="EMBL/GenBank/DDBJ databases">
        <title>Arthrobacter sp. nov., an bacterium isolated from biocrust in Mu Us Desert.</title>
        <authorList>
            <person name="Lixiong L."/>
        </authorList>
    </citation>
    <scope>NUCLEOTIDE SEQUENCE [LARGE SCALE GENOMIC DNA]</scope>
    <source>
        <strain evidence="7 8">SLN-3</strain>
    </source>
</reference>